<evidence type="ECO:0000256" key="7">
    <source>
        <dbReference type="SAM" id="SignalP"/>
    </source>
</evidence>
<evidence type="ECO:0000313" key="10">
    <source>
        <dbReference type="Proteomes" id="UP001356427"/>
    </source>
</evidence>
<dbReference type="GO" id="GO:0005886">
    <property type="term" value="C:plasma membrane"/>
    <property type="evidence" value="ECO:0007669"/>
    <property type="project" value="TreeGrafter"/>
</dbReference>
<evidence type="ECO:0000256" key="5">
    <source>
        <dbReference type="ARBA" id="ARBA00023157"/>
    </source>
</evidence>
<feature type="transmembrane region" description="Helical" evidence="6">
    <location>
        <begin position="299"/>
        <end position="319"/>
    </location>
</feature>
<evidence type="ECO:0000259" key="8">
    <source>
        <dbReference type="PROSITE" id="PS50221"/>
    </source>
</evidence>
<comment type="subcellular location">
    <subcellularLocation>
        <location evidence="1">Membrane</location>
    </subcellularLocation>
</comment>
<protein>
    <recommendedName>
        <fullName evidence="8">GAIN-B domain-containing protein</fullName>
    </recommendedName>
</protein>
<evidence type="ECO:0000256" key="6">
    <source>
        <dbReference type="SAM" id="Phobius"/>
    </source>
</evidence>
<gene>
    <name evidence="9" type="ORF">J4Q44_G00281450</name>
</gene>
<dbReference type="AlphaFoldDB" id="A0AAN8QU72"/>
<keyword evidence="2 6" id="KW-0812">Transmembrane</keyword>
<comment type="caution">
    <text evidence="9">The sequence shown here is derived from an EMBL/GenBank/DDBJ whole genome shotgun (WGS) entry which is preliminary data.</text>
</comment>
<dbReference type="InterPro" id="IPR000203">
    <property type="entry name" value="GPS"/>
</dbReference>
<dbReference type="SMART" id="SM00303">
    <property type="entry name" value="GPS"/>
    <property type="match status" value="1"/>
</dbReference>
<keyword evidence="3 6" id="KW-1133">Transmembrane helix</keyword>
<dbReference type="PANTHER" id="PTHR12011:SF433">
    <property type="entry name" value="ADHESION G PROTEIN-COUPLED RECEPTOR E1-LIKE-RELATED"/>
    <property type="match status" value="1"/>
</dbReference>
<keyword evidence="10" id="KW-1185">Reference proteome</keyword>
<keyword evidence="4 6" id="KW-0472">Membrane</keyword>
<dbReference type="PANTHER" id="PTHR12011">
    <property type="entry name" value="ADHESION G-PROTEIN COUPLED RECEPTOR"/>
    <property type="match status" value="1"/>
</dbReference>
<reference evidence="9 10" key="1">
    <citation type="submission" date="2021-04" db="EMBL/GenBank/DDBJ databases">
        <authorList>
            <person name="De Guttry C."/>
            <person name="Zahm M."/>
            <person name="Klopp C."/>
            <person name="Cabau C."/>
            <person name="Louis A."/>
            <person name="Berthelot C."/>
            <person name="Parey E."/>
            <person name="Roest Crollius H."/>
            <person name="Montfort J."/>
            <person name="Robinson-Rechavi M."/>
            <person name="Bucao C."/>
            <person name="Bouchez O."/>
            <person name="Gislard M."/>
            <person name="Lluch J."/>
            <person name="Milhes M."/>
            <person name="Lampietro C."/>
            <person name="Lopez Roques C."/>
            <person name="Donnadieu C."/>
            <person name="Braasch I."/>
            <person name="Desvignes T."/>
            <person name="Postlethwait J."/>
            <person name="Bobe J."/>
            <person name="Wedekind C."/>
            <person name="Guiguen Y."/>
        </authorList>
    </citation>
    <scope>NUCLEOTIDE SEQUENCE [LARGE SCALE GENOMIC DNA]</scope>
    <source>
        <strain evidence="9">Cs_M1</strain>
        <tissue evidence="9">Blood</tissue>
    </source>
</reference>
<feature type="chain" id="PRO_5042869654" description="GAIN-B domain-containing protein" evidence="7">
    <location>
        <begin position="21"/>
        <end position="336"/>
    </location>
</feature>
<keyword evidence="7" id="KW-0732">Signal</keyword>
<dbReference type="PROSITE" id="PS50221">
    <property type="entry name" value="GAIN_B"/>
    <property type="match status" value="1"/>
</dbReference>
<dbReference type="EMBL" id="JAGTTL010000026">
    <property type="protein sequence ID" value="KAK6302092.1"/>
    <property type="molecule type" value="Genomic_DNA"/>
</dbReference>
<accession>A0AAN8QU72</accession>
<dbReference type="Gene3D" id="2.60.220.50">
    <property type="match status" value="1"/>
</dbReference>
<evidence type="ECO:0000256" key="3">
    <source>
        <dbReference type="ARBA" id="ARBA00022989"/>
    </source>
</evidence>
<dbReference type="InterPro" id="IPR057244">
    <property type="entry name" value="GAIN_B"/>
</dbReference>
<keyword evidence="5" id="KW-1015">Disulfide bond</keyword>
<evidence type="ECO:0000256" key="1">
    <source>
        <dbReference type="ARBA" id="ARBA00004370"/>
    </source>
</evidence>
<feature type="signal peptide" evidence="7">
    <location>
        <begin position="1"/>
        <end position="20"/>
    </location>
</feature>
<evidence type="ECO:0000313" key="9">
    <source>
        <dbReference type="EMBL" id="KAK6302092.1"/>
    </source>
</evidence>
<evidence type="ECO:0000256" key="2">
    <source>
        <dbReference type="ARBA" id="ARBA00022692"/>
    </source>
</evidence>
<organism evidence="9 10">
    <name type="scientific">Coregonus suidteri</name>
    <dbReference type="NCBI Taxonomy" id="861788"/>
    <lineage>
        <taxon>Eukaryota</taxon>
        <taxon>Metazoa</taxon>
        <taxon>Chordata</taxon>
        <taxon>Craniata</taxon>
        <taxon>Vertebrata</taxon>
        <taxon>Euteleostomi</taxon>
        <taxon>Actinopterygii</taxon>
        <taxon>Neopterygii</taxon>
        <taxon>Teleostei</taxon>
        <taxon>Protacanthopterygii</taxon>
        <taxon>Salmoniformes</taxon>
        <taxon>Salmonidae</taxon>
        <taxon>Coregoninae</taxon>
        <taxon>Coregonus</taxon>
    </lineage>
</organism>
<dbReference type="InterPro" id="IPR046338">
    <property type="entry name" value="GAIN_dom_sf"/>
</dbReference>
<proteinExistence type="predicted"/>
<name>A0AAN8QU72_9TELE</name>
<dbReference type="Pfam" id="PF01825">
    <property type="entry name" value="GPS"/>
    <property type="match status" value="1"/>
</dbReference>
<dbReference type="GO" id="GO:0004930">
    <property type="term" value="F:G protein-coupled receptor activity"/>
    <property type="evidence" value="ECO:0007669"/>
    <property type="project" value="TreeGrafter"/>
</dbReference>
<feature type="domain" description="GAIN-B" evidence="8">
    <location>
        <begin position="123"/>
        <end position="289"/>
    </location>
</feature>
<sequence>MGVNLCYWILGLYLAPPLEGRSPPLCQTGYKIDKIGSGCSVLNCEPYTTQSTPEQTLPGFDSLLSLVRNNCMVLSNSSVAPANPKTGEILEVLANVIDVLQLQSNGHGGNSSKVNTLLRTVEKVIRLIAPQLEGNVSRINTNHTEVEIVVRRDRTPPRGPVRLTNEKIQLDTTWETVIGLDRNYAGFGFAVLLSYKSLLTFTKSSEVLSSRVVTAFVSNPNTTNLSEPIILTFNHMFSEASTCVYWSEDGEGAWSSQACATVISNSTHTVCSCTHLSSFALLRGIQGEKKSGNLSLVKWVGVSVALAFVVLSLLTALWCRFISKKRNGREPAGKAF</sequence>
<dbReference type="GO" id="GO:0007189">
    <property type="term" value="P:adenylate cyclase-activating G protein-coupled receptor signaling pathway"/>
    <property type="evidence" value="ECO:0007669"/>
    <property type="project" value="TreeGrafter"/>
</dbReference>
<dbReference type="Proteomes" id="UP001356427">
    <property type="component" value="Unassembled WGS sequence"/>
</dbReference>
<evidence type="ECO:0000256" key="4">
    <source>
        <dbReference type="ARBA" id="ARBA00023136"/>
    </source>
</evidence>